<keyword evidence="6 13" id="KW-0540">Nuclease</keyword>
<dbReference type="Pfam" id="PF07733">
    <property type="entry name" value="DNA_pol3_alpha"/>
    <property type="match status" value="2"/>
</dbReference>
<keyword evidence="3 13" id="KW-0808">Transferase</keyword>
<evidence type="ECO:0000256" key="1">
    <source>
        <dbReference type="ARBA" id="ARBA00003452"/>
    </source>
</evidence>
<dbReference type="InterPro" id="IPR012340">
    <property type="entry name" value="NA-bd_OB-fold"/>
</dbReference>
<feature type="domain" description="Polymerase/histidinol phosphatase N-terminal" evidence="15">
    <location>
        <begin position="392"/>
        <end position="459"/>
    </location>
</feature>
<dbReference type="SMART" id="SM00479">
    <property type="entry name" value="EXOIII"/>
    <property type="match status" value="1"/>
</dbReference>
<reference evidence="16" key="1">
    <citation type="submission" date="2012-11" db="EMBL/GenBank/DDBJ databases">
        <title>Dependencies among metagenomic species, viruses, plasmids and units of genetic variation.</title>
        <authorList>
            <person name="Nielsen H.B."/>
            <person name="Almeida M."/>
            <person name="Juncker A.S."/>
            <person name="Rasmussen S."/>
            <person name="Li J."/>
            <person name="Sunagawa S."/>
            <person name="Plichta D."/>
            <person name="Gautier L."/>
            <person name="Le Chatelier E."/>
            <person name="Peletier E."/>
            <person name="Bonde I."/>
            <person name="Nielsen T."/>
            <person name="Manichanh C."/>
            <person name="Arumugam M."/>
            <person name="Batto J."/>
            <person name="Santos M.B.Q.D."/>
            <person name="Blom N."/>
            <person name="Borruel N."/>
            <person name="Burgdorf K.S."/>
            <person name="Boumezbeur F."/>
            <person name="Casellas F."/>
            <person name="Dore J."/>
            <person name="Guarner F."/>
            <person name="Hansen T."/>
            <person name="Hildebrand F."/>
            <person name="Kaas R.S."/>
            <person name="Kennedy S."/>
            <person name="Kristiansen K."/>
            <person name="Kultima J.R."/>
            <person name="Leonard P."/>
            <person name="Levenez F."/>
            <person name="Lund O."/>
            <person name="Moumen B."/>
            <person name="Le Paslier D."/>
            <person name="Pons N."/>
            <person name="Pedersen O."/>
            <person name="Prifti E."/>
            <person name="Qin J."/>
            <person name="Raes J."/>
            <person name="Tap J."/>
            <person name="Tims S."/>
            <person name="Ussery D.W."/>
            <person name="Yamada T."/>
            <person name="MetaHit consortium"/>
            <person name="Renault P."/>
            <person name="Sicheritz-Ponten T."/>
            <person name="Bork P."/>
            <person name="Wang J."/>
            <person name="Brunak S."/>
            <person name="Ehrlich S.D."/>
        </authorList>
    </citation>
    <scope>NUCLEOTIDE SEQUENCE [LARGE SCALE GENOMIC DNA]</scope>
</reference>
<comment type="similarity">
    <text evidence="13">Belongs to the DNA polymerase type-C family. PolC subfamily.</text>
</comment>
<proteinExistence type="inferred from homology"/>
<dbReference type="SMART" id="SM00481">
    <property type="entry name" value="POLIIIAc"/>
    <property type="match status" value="1"/>
</dbReference>
<dbReference type="InterPro" id="IPR006308">
    <property type="entry name" value="Pol_III_a_PolC-type_gram_pos"/>
</dbReference>
<comment type="function">
    <text evidence="10">DNA polymerase III is a complex, multichain enzyme responsible for most of the replicative synthesis in bacteria. The epsilon subunit contain the editing function and is a proofreading 3'-5' exonuclease.</text>
</comment>
<evidence type="ECO:0000256" key="8">
    <source>
        <dbReference type="ARBA" id="ARBA00022839"/>
    </source>
</evidence>
<evidence type="ECO:0000256" key="4">
    <source>
        <dbReference type="ARBA" id="ARBA00022695"/>
    </source>
</evidence>
<dbReference type="InterPro" id="IPR040982">
    <property type="entry name" value="DNA_pol3_finger"/>
</dbReference>
<dbReference type="InterPro" id="IPR011708">
    <property type="entry name" value="DNA_pol3_alpha_NTPase_dom"/>
</dbReference>
<dbReference type="Gene3D" id="2.40.50.140">
    <property type="entry name" value="Nucleic acid-binding proteins"/>
    <property type="match status" value="1"/>
</dbReference>
<keyword evidence="2 13" id="KW-0963">Cytoplasm</keyword>
<evidence type="ECO:0000259" key="15">
    <source>
        <dbReference type="SMART" id="SM00481"/>
    </source>
</evidence>
<dbReference type="InterPro" id="IPR004013">
    <property type="entry name" value="PHP_dom"/>
</dbReference>
<dbReference type="Gene3D" id="3.30.1900.20">
    <property type="match status" value="2"/>
</dbReference>
<dbReference type="PANTHER" id="PTHR32294">
    <property type="entry name" value="DNA POLYMERASE III SUBUNIT ALPHA"/>
    <property type="match status" value="1"/>
</dbReference>
<evidence type="ECO:0000256" key="3">
    <source>
        <dbReference type="ARBA" id="ARBA00022679"/>
    </source>
</evidence>
<dbReference type="InterPro" id="IPR013520">
    <property type="entry name" value="Ribonucl_H"/>
</dbReference>
<accession>R6TQR3</accession>
<sequence>MIIQNIIFFSTLLRFLLSKKEDVPPSPKGSAGLEGKIAFLEKFKKYSPREEYRLILENAYCERVRVEKELKMIEARVSFPEIVDKDILYTVEGEICEAYGINTVKILPQYPKELFSERYIGQLITELQRIGAVSKGFFGNYTAMLGEDTLTIEIGFSEGGIGLINRAETPEILAGIIRSEFGLEYKVEIKQEEGYRFDYDEYEKAQRKALLDIPVDTSFRGQGKTTVEVNEPDKPQLKKVISLSGDGLSETVRTDEGYIKAGNTVFDVSAPEMILGEMSEIDPVPLRNLTSPIRRVCVLGVAYAIETKDTRKGDKTIVNFAITDDDASIYCKMILPAEEAGGFVSKLKDGNAYAVYGAVRTDRFDGELTVSPNAVALIKKVERTDNAPEKRVELHLHTQMSAMDALIPPDVAVKTAYNWGHRAVAITDHGNVQGYQDAMLVADKTGMKVIYGMEAYFVDDTARAVYGNCDAEFADAEFVSFDIETTGLSAMNDRITEIGAVLVRGGEIIDKFNTFADPGMHIPENITELTGITDSMVKGAPSQAEAVKAFLDFAGDRVLIAHNAGFDTSFIRKVCDDNGMPFDNTYLDTVALSRYVNPDLKKHKLDILAEYFGLGDFNHHRASDDAEMLALIFFKMAEKLQQEGIRSLSAMTAAMADKVDCLKLRTYHMIILVKNKVGLKNLYKLVSFSYLNYFKKHPRIPKTVLDNYREGLIIGSACSEGELFNAMLENRSRADLLEIASYYDYIEIQPICNNRYLIANGRAGSDEDLREFNRRLISIADELGKPVVATCDAHFLNRHDEIYRKILLKGMKFSDADKDTGIYFRTTEEMLEEFAYLGEERAKEVVITNTNRIADMIDADIRPFPKGTFTPHMDGAEEDLQRICYENAEKKYGKPIPEIVRSRLDKELTSIIKHGFAVLYMIAQKLVWFSESQGYLVGSRGSVGSSFVASMAGISEVNPLPPHYYCPKCRYSDFSNPDHVGSGFDLPDAVCPVCGEKLRGDGHDIPFETFLGFYGDKSPDIDLNFSGEVQGKVHKYTEELFGAENVFRAGTIGALADKTVYGYVMKYLEEKGITVNKAEVQRLVNHCVGVKRTTGQHPGGIVVVPREYEIYDFCPVQHPADDPNSDIVTTHFTFAYLHDTLLKLDELGHDIPTKYKWLEKYSGTSVMDVPMNDPEVYELFSSTKSLGIRQGDIEANLGTYGLPEFGTRFVMKMVEEAKPKTFADLLQISGLSHGTDVWTGNAQDLINNGICDISHVIGCRDNIMNDLIRYGVENAHAFKIMEAVRKGKGLTPEWEAEMKEHGVPDWYIGSCKKIKYMFPKAHAAAYVMSAIRLGWYKVHMPLVFYSAFFTAAPGGFDAGIAMSGKAGVVRTMKEINDKGNEASQKETAMLATLNLINECYARGIKFLPVNFFKSKAFAYVPEDGRIRLPFNSLAGVGENAALAIETARDGGEILSVEDLRLKAKLTKAVVEVLKENGVLEGLSDTNQITFF</sequence>
<dbReference type="GO" id="GO:0005737">
    <property type="term" value="C:cytoplasm"/>
    <property type="evidence" value="ECO:0007669"/>
    <property type="project" value="UniProtKB-SubCell"/>
</dbReference>
<dbReference type="InterPro" id="IPR036397">
    <property type="entry name" value="RNaseH_sf"/>
</dbReference>
<evidence type="ECO:0000256" key="2">
    <source>
        <dbReference type="ARBA" id="ARBA00022490"/>
    </source>
</evidence>
<dbReference type="InterPro" id="IPR012337">
    <property type="entry name" value="RNaseH-like_sf"/>
</dbReference>
<keyword evidence="9 13" id="KW-0239">DNA-directed DNA polymerase</keyword>
<dbReference type="HAMAP" id="MF_00356">
    <property type="entry name" value="DNApol_PolC"/>
    <property type="match status" value="1"/>
</dbReference>
<dbReference type="Pfam" id="PF17657">
    <property type="entry name" value="DNA_pol3_finger"/>
    <property type="match status" value="1"/>
</dbReference>
<dbReference type="SUPFAM" id="SSF53098">
    <property type="entry name" value="Ribonuclease H-like"/>
    <property type="match status" value="1"/>
</dbReference>
<evidence type="ECO:0000256" key="10">
    <source>
        <dbReference type="ARBA" id="ARBA00025483"/>
    </source>
</evidence>
<dbReference type="InterPro" id="IPR003141">
    <property type="entry name" value="Pol/His_phosphatase_N"/>
</dbReference>
<keyword evidence="7 13" id="KW-0378">Hydrolase</keyword>
<dbReference type="FunFam" id="3.30.420.10:FF:000045">
    <property type="entry name" value="3'-5' exonuclease DinG"/>
    <property type="match status" value="1"/>
</dbReference>
<comment type="caution">
    <text evidence="16">The sequence shown here is derived from an EMBL/GenBank/DDBJ whole genome shotgun (WGS) entry which is preliminary data.</text>
</comment>
<evidence type="ECO:0000259" key="14">
    <source>
        <dbReference type="SMART" id="SM00479"/>
    </source>
</evidence>
<dbReference type="Pfam" id="PF14579">
    <property type="entry name" value="HHH_6"/>
    <property type="match status" value="1"/>
</dbReference>
<evidence type="ECO:0000256" key="12">
    <source>
        <dbReference type="ARBA" id="ARBA00049244"/>
    </source>
</evidence>
<dbReference type="NCBIfam" id="TIGR00573">
    <property type="entry name" value="dnaq"/>
    <property type="match status" value="1"/>
</dbReference>
<dbReference type="EMBL" id="CBFW010000322">
    <property type="protein sequence ID" value="CDC75793.1"/>
    <property type="molecule type" value="Genomic_DNA"/>
</dbReference>
<dbReference type="Gene3D" id="6.10.140.1510">
    <property type="match status" value="1"/>
</dbReference>
<dbReference type="STRING" id="1263015.BN580_01956"/>
<evidence type="ECO:0000256" key="6">
    <source>
        <dbReference type="ARBA" id="ARBA00022722"/>
    </source>
</evidence>
<evidence type="ECO:0000256" key="13">
    <source>
        <dbReference type="HAMAP-Rule" id="MF_00356"/>
    </source>
</evidence>
<evidence type="ECO:0000313" key="17">
    <source>
        <dbReference type="Proteomes" id="UP000017938"/>
    </source>
</evidence>
<comment type="subcellular location">
    <subcellularLocation>
        <location evidence="13">Cytoplasm</location>
    </subcellularLocation>
</comment>
<evidence type="ECO:0000256" key="9">
    <source>
        <dbReference type="ARBA" id="ARBA00022932"/>
    </source>
</evidence>
<dbReference type="Gene3D" id="1.10.150.870">
    <property type="match status" value="1"/>
</dbReference>
<dbReference type="InterPro" id="IPR044923">
    <property type="entry name" value="PolC_middle_finger_sf"/>
</dbReference>
<protein>
    <recommendedName>
        <fullName evidence="13">DNA polymerase III PolC-type</fullName>
        <shortName evidence="13">PolIII</shortName>
        <ecNumber evidence="13">2.7.7.7</ecNumber>
    </recommendedName>
</protein>
<dbReference type="InterPro" id="IPR029460">
    <property type="entry name" value="DNAPol_HHH"/>
</dbReference>
<keyword evidence="4 13" id="KW-0548">Nucleotidyltransferase</keyword>
<dbReference type="Gene3D" id="1.10.150.700">
    <property type="entry name" value="PolC, middle finger domain"/>
    <property type="match status" value="1"/>
</dbReference>
<gene>
    <name evidence="13" type="primary">polC</name>
    <name evidence="16" type="ORF">BN580_01956</name>
</gene>
<comment type="catalytic activity">
    <reaction evidence="12 13">
        <text>DNA(n) + a 2'-deoxyribonucleoside 5'-triphosphate = DNA(n+1) + diphosphate</text>
        <dbReference type="Rhea" id="RHEA:22508"/>
        <dbReference type="Rhea" id="RHEA-COMP:17339"/>
        <dbReference type="Rhea" id="RHEA-COMP:17340"/>
        <dbReference type="ChEBI" id="CHEBI:33019"/>
        <dbReference type="ChEBI" id="CHEBI:61560"/>
        <dbReference type="ChEBI" id="CHEBI:173112"/>
        <dbReference type="EC" id="2.7.7.7"/>
    </reaction>
</comment>
<dbReference type="Proteomes" id="UP000017938">
    <property type="component" value="Unassembled WGS sequence"/>
</dbReference>
<dbReference type="Gene3D" id="3.30.420.10">
    <property type="entry name" value="Ribonuclease H-like superfamily/Ribonuclease H"/>
    <property type="match status" value="1"/>
</dbReference>
<dbReference type="GO" id="GO:0008408">
    <property type="term" value="F:3'-5' exonuclease activity"/>
    <property type="evidence" value="ECO:0007669"/>
    <property type="project" value="UniProtKB-UniRule"/>
</dbReference>
<comment type="subunit">
    <text evidence="11">DNA polymerase III contains a core (composed of alpha, epsilon and theta chains) that associates with a tau subunit. This core dimerizes to form the POLIII' complex. PolIII' associates with the gamma complex (composed of gamma, delta, delta', psi and chi chains) and with the beta chain to form the complete DNA polymerase III complex.</text>
</comment>
<keyword evidence="5 13" id="KW-0235">DNA replication</keyword>
<dbReference type="InterPro" id="IPR004805">
    <property type="entry name" value="DnaE2/DnaE/PolC"/>
</dbReference>
<organism evidence="16 17">
    <name type="scientific">Candidatus Colimorpha enterica</name>
    <dbReference type="NCBI Taxonomy" id="3083063"/>
    <lineage>
        <taxon>Bacteria</taxon>
        <taxon>Pseudomonadati</taxon>
        <taxon>Bacteroidota</taxon>
        <taxon>Bacteroidia</taxon>
        <taxon>Bacteroidales</taxon>
        <taxon>Candidatus Colimorpha</taxon>
    </lineage>
</organism>
<dbReference type="GO" id="GO:0006261">
    <property type="term" value="P:DNA-templated DNA replication"/>
    <property type="evidence" value="ECO:0007669"/>
    <property type="project" value="UniProtKB-UniRule"/>
</dbReference>
<dbReference type="PANTHER" id="PTHR32294:SF5">
    <property type="entry name" value="DNA POLYMERASE III POLC-TYPE"/>
    <property type="match status" value="1"/>
</dbReference>
<dbReference type="NCBIfam" id="TIGR01405">
    <property type="entry name" value="polC_Gram_pos"/>
    <property type="match status" value="1"/>
</dbReference>
<evidence type="ECO:0000256" key="11">
    <source>
        <dbReference type="ARBA" id="ARBA00026073"/>
    </source>
</evidence>
<evidence type="ECO:0000313" key="16">
    <source>
        <dbReference type="EMBL" id="CDC75793.1"/>
    </source>
</evidence>
<dbReference type="Pfam" id="PF02811">
    <property type="entry name" value="PHP"/>
    <property type="match status" value="1"/>
</dbReference>
<comment type="function">
    <text evidence="1 13">Required for replicative DNA synthesis. This DNA polymerase also exhibits 3' to 5' exonuclease activity.</text>
</comment>
<dbReference type="Pfam" id="PF00929">
    <property type="entry name" value="RNase_T"/>
    <property type="match status" value="1"/>
</dbReference>
<dbReference type="CDD" id="cd06127">
    <property type="entry name" value="DEDDh"/>
    <property type="match status" value="1"/>
</dbReference>
<feature type="domain" description="Exonuclease" evidence="14">
    <location>
        <begin position="477"/>
        <end position="642"/>
    </location>
</feature>
<keyword evidence="8 13" id="KW-0269">Exonuclease</keyword>
<dbReference type="CDD" id="cd07435">
    <property type="entry name" value="PHP_PolIIIA_POLC"/>
    <property type="match status" value="1"/>
</dbReference>
<dbReference type="NCBIfam" id="NF001688">
    <property type="entry name" value="PRK00448.1"/>
    <property type="match status" value="1"/>
</dbReference>
<dbReference type="EC" id="2.7.7.7" evidence="13"/>
<evidence type="ECO:0000256" key="7">
    <source>
        <dbReference type="ARBA" id="ARBA00022801"/>
    </source>
</evidence>
<dbReference type="InterPro" id="IPR006054">
    <property type="entry name" value="DnaQ"/>
</dbReference>
<dbReference type="GO" id="GO:0003677">
    <property type="term" value="F:DNA binding"/>
    <property type="evidence" value="ECO:0007669"/>
    <property type="project" value="UniProtKB-UniRule"/>
</dbReference>
<name>R6TQR3_9BACT</name>
<evidence type="ECO:0000256" key="5">
    <source>
        <dbReference type="ARBA" id="ARBA00022705"/>
    </source>
</evidence>
<dbReference type="Gene3D" id="3.20.20.140">
    <property type="entry name" value="Metal-dependent hydrolases"/>
    <property type="match status" value="2"/>
</dbReference>
<dbReference type="GO" id="GO:0003887">
    <property type="term" value="F:DNA-directed DNA polymerase activity"/>
    <property type="evidence" value="ECO:0007669"/>
    <property type="project" value="UniProtKB-UniRule"/>
</dbReference>